<feature type="transmembrane region" description="Helical" evidence="1">
    <location>
        <begin position="141"/>
        <end position="169"/>
    </location>
</feature>
<keyword evidence="1" id="KW-1133">Transmembrane helix</keyword>
<dbReference type="Pfam" id="PF06182">
    <property type="entry name" value="ABC2_membrane_6"/>
    <property type="match status" value="1"/>
</dbReference>
<feature type="transmembrane region" description="Helical" evidence="1">
    <location>
        <begin position="99"/>
        <end position="129"/>
    </location>
</feature>
<dbReference type="AlphaFoldDB" id="A0A7C5DBA9"/>
<feature type="transmembrane region" description="Helical" evidence="1">
    <location>
        <begin position="20"/>
        <end position="39"/>
    </location>
</feature>
<keyword evidence="1" id="KW-0472">Membrane</keyword>
<accession>A0A7C5DBA9</accession>
<gene>
    <name evidence="2" type="ORF">ENL19_03455</name>
</gene>
<evidence type="ECO:0000313" key="2">
    <source>
        <dbReference type="EMBL" id="HHE05101.1"/>
    </source>
</evidence>
<keyword evidence="1" id="KW-0812">Transmembrane</keyword>
<feature type="transmembrane region" description="Helical" evidence="1">
    <location>
        <begin position="223"/>
        <end position="245"/>
    </location>
</feature>
<comment type="caution">
    <text evidence="2">The sequence shown here is derived from an EMBL/GenBank/DDBJ whole genome shotgun (WGS) entry which is preliminary data.</text>
</comment>
<dbReference type="PANTHER" id="PTHR36832">
    <property type="entry name" value="SLR1174 PROTEIN-RELATED"/>
    <property type="match status" value="1"/>
</dbReference>
<dbReference type="PANTHER" id="PTHR36832:SF1">
    <property type="entry name" value="SLR1174 PROTEIN"/>
    <property type="match status" value="1"/>
</dbReference>
<feature type="transmembrane region" description="Helical" evidence="1">
    <location>
        <begin position="181"/>
        <end position="203"/>
    </location>
</feature>
<sequence>MRKYIEASLIDIKISFKYRLNLFLNSTMLILPLLGYTFLFRILYTSGVSLENYSLRTIFTYYFWSLLAYNTMPVYAYGDITHNIKSGALSYFLTRPMNFLLYYYSAISGAALIWVLTNGIVLIPFLYFFRTLFVVPNILDGMIGILFFLLGFVLAVLSGFILQLTSFFVGDPYGYREIYGWVLAIFGGSIIPLDLLPRVFLHLPFKYFYYIPAKAFMGELTHIPLLFIEVVLWIIFFWGVTMLIWRKGLKKYEAFGG</sequence>
<proteinExistence type="predicted"/>
<dbReference type="InterPro" id="IPR010390">
    <property type="entry name" value="ABC-2_transporter-like"/>
</dbReference>
<evidence type="ECO:0000256" key="1">
    <source>
        <dbReference type="SAM" id="Phobius"/>
    </source>
</evidence>
<protein>
    <recommendedName>
        <fullName evidence="3">ABC transporter permease</fullName>
    </recommendedName>
</protein>
<dbReference type="EMBL" id="DRTB01000261">
    <property type="protein sequence ID" value="HHE05101.1"/>
    <property type="molecule type" value="Genomic_DNA"/>
</dbReference>
<name>A0A7C5DBA9_UNCW3</name>
<evidence type="ECO:0008006" key="3">
    <source>
        <dbReference type="Google" id="ProtNLM"/>
    </source>
</evidence>
<dbReference type="Proteomes" id="UP000886110">
    <property type="component" value="Unassembled WGS sequence"/>
</dbReference>
<organism evidence="2">
    <name type="scientific">candidate division WOR-3 bacterium</name>
    <dbReference type="NCBI Taxonomy" id="2052148"/>
    <lineage>
        <taxon>Bacteria</taxon>
        <taxon>Bacteria division WOR-3</taxon>
    </lineage>
</organism>
<feature type="transmembrane region" description="Helical" evidence="1">
    <location>
        <begin position="59"/>
        <end position="78"/>
    </location>
</feature>
<reference evidence="2" key="1">
    <citation type="journal article" date="2020" name="mSystems">
        <title>Genome- and Community-Level Interaction Insights into Carbon Utilization and Element Cycling Functions of Hydrothermarchaeota in Hydrothermal Sediment.</title>
        <authorList>
            <person name="Zhou Z."/>
            <person name="Liu Y."/>
            <person name="Xu W."/>
            <person name="Pan J."/>
            <person name="Luo Z.H."/>
            <person name="Li M."/>
        </authorList>
    </citation>
    <scope>NUCLEOTIDE SEQUENCE [LARGE SCALE GENOMIC DNA]</scope>
    <source>
        <strain evidence="2">HyVt-74</strain>
    </source>
</reference>